<evidence type="ECO:0000313" key="3">
    <source>
        <dbReference type="Proteomes" id="UP000368474"/>
    </source>
</evidence>
<reference evidence="2 3" key="1">
    <citation type="submission" date="2019-08" db="EMBL/GenBank/DDBJ databases">
        <authorList>
            <person name="Peeters C."/>
        </authorList>
    </citation>
    <scope>NUCLEOTIDE SEQUENCE [LARGE SCALE GENOMIC DNA]</scope>
    <source>
        <strain evidence="2 3">LMG 31116</strain>
    </source>
</reference>
<keyword evidence="1" id="KW-0472">Membrane</keyword>
<gene>
    <name evidence="2" type="ORF">PMO31116_01296</name>
</gene>
<name>A0A5E4TC76_9BURK</name>
<feature type="transmembrane region" description="Helical" evidence="1">
    <location>
        <begin position="33"/>
        <end position="54"/>
    </location>
</feature>
<keyword evidence="1" id="KW-1133">Transmembrane helix</keyword>
<evidence type="ECO:0008006" key="4">
    <source>
        <dbReference type="Google" id="ProtNLM"/>
    </source>
</evidence>
<dbReference type="Proteomes" id="UP000368474">
    <property type="component" value="Unassembled WGS sequence"/>
</dbReference>
<keyword evidence="3" id="KW-1185">Reference proteome</keyword>
<dbReference type="AlphaFoldDB" id="A0A5E4TC76"/>
<dbReference type="RefSeq" id="WP_150566011.1">
    <property type="nucleotide sequence ID" value="NZ_CABPSD010000003.1"/>
</dbReference>
<dbReference type="EMBL" id="CABPSD010000003">
    <property type="protein sequence ID" value="VVD85061.1"/>
    <property type="molecule type" value="Genomic_DNA"/>
</dbReference>
<proteinExistence type="predicted"/>
<accession>A0A5E4TC76</accession>
<evidence type="ECO:0000313" key="2">
    <source>
        <dbReference type="EMBL" id="VVD85061.1"/>
    </source>
</evidence>
<protein>
    <recommendedName>
        <fullName evidence="4">Pilus assembly protein PilO</fullName>
    </recommendedName>
</protein>
<organism evidence="2 3">
    <name type="scientific">Pandoraea morbifera</name>
    <dbReference type="NCBI Taxonomy" id="2508300"/>
    <lineage>
        <taxon>Bacteria</taxon>
        <taxon>Pseudomonadati</taxon>
        <taxon>Pseudomonadota</taxon>
        <taxon>Betaproteobacteria</taxon>
        <taxon>Burkholderiales</taxon>
        <taxon>Burkholderiaceae</taxon>
        <taxon>Pandoraea</taxon>
    </lineage>
</organism>
<keyword evidence="1" id="KW-0812">Transmembrane</keyword>
<sequence length="191" mass="20259">MSIARDPLGLSVARVGWRCAAVVHRVGAPGVSVAASVLAGLALLAPLAVVVLAMKVAWIEPALRDAERRIADSGTELRRLAPRAAALPQRAATRDGPQGYAADLGRMFDIVRKNGLSAGDVQYRLTRPKAGGEHMAVTLPLSGEYPDLRKALGELGAMPGAELDTLTIERQDIADARVVAQIRLTLREDGR</sequence>
<evidence type="ECO:0000256" key="1">
    <source>
        <dbReference type="SAM" id="Phobius"/>
    </source>
</evidence>